<dbReference type="EMBL" id="CCBN010000012">
    <property type="protein sequence ID" value="CDO55735.1"/>
    <property type="molecule type" value="Genomic_DNA"/>
</dbReference>
<accession>A0A0J9XFT0</accession>
<protein>
    <submittedName>
        <fullName evidence="2">Uncharacterized protein</fullName>
    </submittedName>
</protein>
<keyword evidence="1" id="KW-0472">Membrane</keyword>
<keyword evidence="1" id="KW-0812">Transmembrane</keyword>
<keyword evidence="3" id="KW-1185">Reference proteome</keyword>
<feature type="transmembrane region" description="Helical" evidence="1">
    <location>
        <begin position="74"/>
        <end position="93"/>
    </location>
</feature>
<dbReference type="Proteomes" id="UP000242525">
    <property type="component" value="Unassembled WGS sequence"/>
</dbReference>
<organism evidence="2 3">
    <name type="scientific">Geotrichum candidum</name>
    <name type="common">Oospora lactis</name>
    <name type="synonym">Dipodascus geotrichum</name>
    <dbReference type="NCBI Taxonomy" id="1173061"/>
    <lineage>
        <taxon>Eukaryota</taxon>
        <taxon>Fungi</taxon>
        <taxon>Dikarya</taxon>
        <taxon>Ascomycota</taxon>
        <taxon>Saccharomycotina</taxon>
        <taxon>Dipodascomycetes</taxon>
        <taxon>Dipodascales</taxon>
        <taxon>Dipodascaceae</taxon>
        <taxon>Geotrichum</taxon>
    </lineage>
</organism>
<evidence type="ECO:0000313" key="2">
    <source>
        <dbReference type="EMBL" id="CDO55735.1"/>
    </source>
</evidence>
<gene>
    <name evidence="2" type="ORF">BN980_GECA12s01583g</name>
</gene>
<reference evidence="2" key="1">
    <citation type="submission" date="2014-03" db="EMBL/GenBank/DDBJ databases">
        <authorList>
            <person name="Casaregola S."/>
        </authorList>
    </citation>
    <scope>NUCLEOTIDE SEQUENCE [LARGE SCALE GENOMIC DNA]</scope>
    <source>
        <strain evidence="2">CLIB 918</strain>
    </source>
</reference>
<feature type="transmembrane region" description="Helical" evidence="1">
    <location>
        <begin position="149"/>
        <end position="168"/>
    </location>
</feature>
<evidence type="ECO:0000313" key="3">
    <source>
        <dbReference type="Proteomes" id="UP000242525"/>
    </source>
</evidence>
<keyword evidence="1" id="KW-1133">Transmembrane helix</keyword>
<name>A0A0J9XFT0_GEOCN</name>
<proteinExistence type="predicted"/>
<comment type="caution">
    <text evidence="2">The sequence shown here is derived from an EMBL/GenBank/DDBJ whole genome shotgun (WGS) entry which is preliminary data.</text>
</comment>
<sequence length="187" mass="21736">MSRLRKATNKLLKNPEYDFDDKEFYDEQEQDKIIKDFELDNLEAESQYKTAFVATMLVPTPAFLILPYCRHNSILSLFALTSIFTSVYILLSFEKSVPVFFFLRNKSLKGQVALTPFEKYLPPLNVVMAATVLLCGYHKHRPWMGYDYIWLLPSVSVLTSMLLRQWMIDSLSDINTLKNARYNLKGA</sequence>
<dbReference type="OrthoDB" id="4074030at2759"/>
<dbReference type="AlphaFoldDB" id="A0A0J9XFT0"/>
<evidence type="ECO:0000256" key="1">
    <source>
        <dbReference type="SAM" id="Phobius"/>
    </source>
</evidence>
<feature type="transmembrane region" description="Helical" evidence="1">
    <location>
        <begin position="120"/>
        <end position="137"/>
    </location>
</feature>